<dbReference type="Gene3D" id="3.10.130.10">
    <property type="entry name" value="Ribonuclease A-like domain"/>
    <property type="match status" value="1"/>
</dbReference>
<name>G1TU92_RABIT</name>
<dbReference type="GO" id="GO:0003676">
    <property type="term" value="F:nucleic acid binding"/>
    <property type="evidence" value="ECO:0007669"/>
    <property type="project" value="InterPro"/>
</dbReference>
<dbReference type="InterPro" id="IPR001427">
    <property type="entry name" value="RNaseA"/>
</dbReference>
<keyword evidence="5" id="KW-0732">Signal</keyword>
<proteinExistence type="inferred from homology"/>
<dbReference type="PaxDb" id="9986-ENSOCUP00000020616"/>
<organism evidence="11 12">
    <name type="scientific">Oryctolagus cuniculus</name>
    <name type="common">Rabbit</name>
    <dbReference type="NCBI Taxonomy" id="9986"/>
    <lineage>
        <taxon>Eukaryota</taxon>
        <taxon>Metazoa</taxon>
        <taxon>Chordata</taxon>
        <taxon>Craniata</taxon>
        <taxon>Vertebrata</taxon>
        <taxon>Euteleostomi</taxon>
        <taxon>Mammalia</taxon>
        <taxon>Eutheria</taxon>
        <taxon>Euarchontoglires</taxon>
        <taxon>Glires</taxon>
        <taxon>Lagomorpha</taxon>
        <taxon>Leporidae</taxon>
        <taxon>Oryctolagus</taxon>
    </lineage>
</organism>
<dbReference type="RefSeq" id="XP_069910048.1">
    <property type="nucleotide sequence ID" value="XM_070053947.1"/>
</dbReference>
<dbReference type="FunCoup" id="G1TU92">
    <property type="interactions" value="3"/>
</dbReference>
<keyword evidence="7" id="KW-0325">Glycoprotein</keyword>
<dbReference type="OMA" id="GQVTPHC"/>
<evidence type="ECO:0000313" key="11">
    <source>
        <dbReference type="Ensembl" id="ENSOCUP00000020616.2"/>
    </source>
</evidence>
<dbReference type="SUPFAM" id="SSF54076">
    <property type="entry name" value="RNase A-like"/>
    <property type="match status" value="1"/>
</dbReference>
<dbReference type="Pfam" id="PF00074">
    <property type="entry name" value="RnaseA"/>
    <property type="match status" value="1"/>
</dbReference>
<evidence type="ECO:0000256" key="1">
    <source>
        <dbReference type="ARBA" id="ARBA00004613"/>
    </source>
</evidence>
<dbReference type="GO" id="GO:0007338">
    <property type="term" value="P:single fertilization"/>
    <property type="evidence" value="ECO:0007669"/>
    <property type="project" value="UniProtKB-KW"/>
</dbReference>
<dbReference type="SMR" id="G1TU92"/>
<comment type="similarity">
    <text evidence="2">Belongs to the pancreatic ribonuclease family.</text>
</comment>
<dbReference type="STRING" id="9986.ENSOCUP00000020616"/>
<dbReference type="PANTHER" id="PTHR11437">
    <property type="entry name" value="RIBONUCLEASE"/>
    <property type="match status" value="1"/>
</dbReference>
<evidence type="ECO:0000256" key="4">
    <source>
        <dbReference type="ARBA" id="ARBA00022525"/>
    </source>
</evidence>
<accession>G1TU92</accession>
<dbReference type="eggNOG" id="ENOG502RPGF">
    <property type="taxonomic scope" value="Eukaryota"/>
</dbReference>
<evidence type="ECO:0000259" key="10">
    <source>
        <dbReference type="SMART" id="SM00092"/>
    </source>
</evidence>
<evidence type="ECO:0000256" key="5">
    <source>
        <dbReference type="ARBA" id="ARBA00022729"/>
    </source>
</evidence>
<evidence type="ECO:0000256" key="9">
    <source>
        <dbReference type="ARBA" id="ARBA00045197"/>
    </source>
</evidence>
<evidence type="ECO:0000256" key="2">
    <source>
        <dbReference type="ARBA" id="ARBA00005600"/>
    </source>
</evidence>
<dbReference type="InterPro" id="IPR036816">
    <property type="entry name" value="RNaseA-like_dom_sf"/>
</dbReference>
<comment type="function">
    <text evidence="9">Secreted proximal epididymal protein required for post-testicular sperm maturation and male fertility. May be involved in sperm adhesion to the egg zona pellucida. Does not have ribonuclease activity.</text>
</comment>
<dbReference type="PRINTS" id="PR00794">
    <property type="entry name" value="RIBONUCLEASE"/>
</dbReference>
<dbReference type="InterPro" id="IPR023412">
    <property type="entry name" value="RNaseA_domain"/>
</dbReference>
<dbReference type="GO" id="GO:0005576">
    <property type="term" value="C:extracellular region"/>
    <property type="evidence" value="ECO:0007669"/>
    <property type="project" value="UniProtKB-SubCell"/>
</dbReference>
<evidence type="ECO:0000256" key="6">
    <source>
        <dbReference type="ARBA" id="ARBA00022889"/>
    </source>
</evidence>
<dbReference type="SMART" id="SM00092">
    <property type="entry name" value="RNAse_Pc"/>
    <property type="match status" value="1"/>
</dbReference>
<dbReference type="GeneTree" id="ENSGT00730000111443"/>
<keyword evidence="4" id="KW-0964">Secreted</keyword>
<dbReference type="PANTHER" id="PTHR11437:SF63">
    <property type="entry name" value="INACTIVE RIBONUCLEASE-LIKE PROTEIN 10"/>
    <property type="match status" value="1"/>
</dbReference>
<keyword evidence="12" id="KW-1185">Reference proteome</keyword>
<evidence type="ECO:0000256" key="3">
    <source>
        <dbReference type="ARBA" id="ARBA00021355"/>
    </source>
</evidence>
<evidence type="ECO:0000256" key="8">
    <source>
        <dbReference type="ARBA" id="ARBA00023279"/>
    </source>
</evidence>
<keyword evidence="6" id="KW-0130">Cell adhesion</keyword>
<dbReference type="HOGENOM" id="CLU_1280301_0_0_1"/>
<dbReference type="GeneID" id="100352347"/>
<keyword evidence="8" id="KW-0278">Fertilization</keyword>
<sequence length="221" mass="24669">MGLAKMKLTLAQIFFMLLLLLLGLGMGLGLGLRMAAAVLEDSSQSLEEFWSGDFQDRAEAIEKAKSARTTETPVLSNNEVEQSGWQEDSILGEDEVAGNKVPRAGTPSRGNKEYLRFDLLYRECNTLMAEKVKESNRSCITQYIFIHEEPKTVKAVCSSPAVACEFMKGKCHKSPRPFDLTFCKLSKPGQLTPHCNYHTFVLEKHIFITCNDQKIQIASGQ</sequence>
<dbReference type="GO" id="GO:0007155">
    <property type="term" value="P:cell adhesion"/>
    <property type="evidence" value="ECO:0007669"/>
    <property type="project" value="UniProtKB-KW"/>
</dbReference>
<reference evidence="11" key="3">
    <citation type="submission" date="2025-09" db="UniProtKB">
        <authorList>
            <consortium name="Ensembl"/>
        </authorList>
    </citation>
    <scope>IDENTIFICATION</scope>
    <source>
        <strain evidence="11">Thorbecke</strain>
    </source>
</reference>
<feature type="domain" description="Ribonuclease A-domain" evidence="10">
    <location>
        <begin position="110"/>
        <end position="216"/>
    </location>
</feature>
<gene>
    <name evidence="11" type="primary">RNASE10</name>
</gene>
<dbReference type="AlphaFoldDB" id="G1TU92"/>
<dbReference type="Proteomes" id="UP000001811">
    <property type="component" value="Chromosome 17"/>
</dbReference>
<dbReference type="CTD" id="338879"/>
<reference evidence="11" key="2">
    <citation type="submission" date="2025-08" db="UniProtKB">
        <authorList>
            <consortium name="Ensembl"/>
        </authorList>
    </citation>
    <scope>IDENTIFICATION</scope>
    <source>
        <strain evidence="11">Thorbecke</strain>
    </source>
</reference>
<evidence type="ECO:0000256" key="7">
    <source>
        <dbReference type="ARBA" id="ARBA00023180"/>
    </source>
</evidence>
<dbReference type="Bgee" id="ENSOCUG00000005029">
    <property type="expression patterns" value="Expressed in blood and 7 other cell types or tissues"/>
</dbReference>
<dbReference type="EMBL" id="AAGW02024240">
    <property type="status" value="NOT_ANNOTATED_CDS"/>
    <property type="molecule type" value="Genomic_DNA"/>
</dbReference>
<dbReference type="Ensembl" id="ENSOCUT00000005028.4">
    <property type="protein sequence ID" value="ENSOCUP00000020616.2"/>
    <property type="gene ID" value="ENSOCUG00000005029.4"/>
</dbReference>
<reference evidence="11 12" key="1">
    <citation type="journal article" date="2011" name="Nature">
        <title>A high-resolution map of human evolutionary constraint using 29 mammals.</title>
        <authorList>
            <person name="Lindblad-Toh K."/>
            <person name="Garber M."/>
            <person name="Zuk O."/>
            <person name="Lin M.F."/>
            <person name="Parker B.J."/>
            <person name="Washietl S."/>
            <person name="Kheradpour P."/>
            <person name="Ernst J."/>
            <person name="Jordan G."/>
            <person name="Mauceli E."/>
            <person name="Ward L.D."/>
            <person name="Lowe C.B."/>
            <person name="Holloway A.K."/>
            <person name="Clamp M."/>
            <person name="Gnerre S."/>
            <person name="Alfoldi J."/>
            <person name="Beal K."/>
            <person name="Chang J."/>
            <person name="Clawson H."/>
            <person name="Cuff J."/>
            <person name="Di Palma F."/>
            <person name="Fitzgerald S."/>
            <person name="Flicek P."/>
            <person name="Guttman M."/>
            <person name="Hubisz M.J."/>
            <person name="Jaffe D.B."/>
            <person name="Jungreis I."/>
            <person name="Kent W.J."/>
            <person name="Kostka D."/>
            <person name="Lara M."/>
            <person name="Martins A.L."/>
            <person name="Massingham T."/>
            <person name="Moltke I."/>
            <person name="Raney B.J."/>
            <person name="Rasmussen M.D."/>
            <person name="Robinson J."/>
            <person name="Stark A."/>
            <person name="Vilella A.J."/>
            <person name="Wen J."/>
            <person name="Xie X."/>
            <person name="Zody M.C."/>
            <person name="Baldwin J."/>
            <person name="Bloom T."/>
            <person name="Chin C.W."/>
            <person name="Heiman D."/>
            <person name="Nicol R."/>
            <person name="Nusbaum C."/>
            <person name="Young S."/>
            <person name="Wilkinson J."/>
            <person name="Worley K.C."/>
            <person name="Kovar C.L."/>
            <person name="Muzny D.M."/>
            <person name="Gibbs R.A."/>
            <person name="Cree A."/>
            <person name="Dihn H.H."/>
            <person name="Fowler G."/>
            <person name="Jhangiani S."/>
            <person name="Joshi V."/>
            <person name="Lee S."/>
            <person name="Lewis L.R."/>
            <person name="Nazareth L.V."/>
            <person name="Okwuonu G."/>
            <person name="Santibanez J."/>
            <person name="Warren W.C."/>
            <person name="Mardis E.R."/>
            <person name="Weinstock G.M."/>
            <person name="Wilson R.K."/>
            <person name="Delehaunty K."/>
            <person name="Dooling D."/>
            <person name="Fronik C."/>
            <person name="Fulton L."/>
            <person name="Fulton B."/>
            <person name="Graves T."/>
            <person name="Minx P."/>
            <person name="Sodergren E."/>
            <person name="Birney E."/>
            <person name="Margulies E.H."/>
            <person name="Herrero J."/>
            <person name="Green E.D."/>
            <person name="Haussler D."/>
            <person name="Siepel A."/>
            <person name="Goldman N."/>
            <person name="Pollard K.S."/>
            <person name="Pedersen J.S."/>
            <person name="Lander E.S."/>
            <person name="Kellis M."/>
        </authorList>
    </citation>
    <scope>NUCLEOTIDE SEQUENCE [LARGE SCALE GENOMIC DNA]</scope>
    <source>
        <strain evidence="11 12">Thorbecke inbred</strain>
    </source>
</reference>
<dbReference type="GO" id="GO:0050830">
    <property type="term" value="P:defense response to Gram-positive bacterium"/>
    <property type="evidence" value="ECO:0007669"/>
    <property type="project" value="TreeGrafter"/>
</dbReference>
<dbReference type="InParanoid" id="G1TU92"/>
<protein>
    <recommendedName>
        <fullName evidence="3">Inactive ribonuclease-like protein 10</fullName>
    </recommendedName>
</protein>
<dbReference type="FunFam" id="3.10.130.10:FF:000002">
    <property type="entry name" value="Inactive ribonuclease-like protein 10"/>
    <property type="match status" value="1"/>
</dbReference>
<dbReference type="CDD" id="cd00163">
    <property type="entry name" value="RNase_A"/>
    <property type="match status" value="1"/>
</dbReference>
<comment type="subcellular location">
    <subcellularLocation>
        <location evidence="1">Secreted</location>
    </subcellularLocation>
</comment>
<evidence type="ECO:0000313" key="12">
    <source>
        <dbReference type="Proteomes" id="UP000001811"/>
    </source>
</evidence>